<dbReference type="CDD" id="cd06268">
    <property type="entry name" value="PBP1_ABC_transporter_LIVBP-like"/>
    <property type="match status" value="1"/>
</dbReference>
<feature type="domain" description="HTH luxR-type" evidence="6">
    <location>
        <begin position="83"/>
        <end position="148"/>
    </location>
</feature>
<dbReference type="Pfam" id="PF13458">
    <property type="entry name" value="Peripla_BP_6"/>
    <property type="match status" value="1"/>
</dbReference>
<dbReference type="InterPro" id="IPR016032">
    <property type="entry name" value="Sig_transdc_resp-reg_C-effctor"/>
</dbReference>
<dbReference type="PANTHER" id="PTHR44688">
    <property type="entry name" value="DNA-BINDING TRANSCRIPTIONAL ACTIVATOR DEVR_DOSR"/>
    <property type="match status" value="1"/>
</dbReference>
<sequence>MDIDMQREQWSCLVDIKGELSEWEDGEGKVFLSRFRQVIDYARALFHSRHQNLCFYYQHEQNWYRFTLSLHQPYLALVRCSWIKQIPYQLSERELQILTLLSHGLSNSEIAESLFISNRTVAKHVEHIFDKVGINNRTLLAIFATQHYLYCLPTPAQLKHSILPTFEIEQLVAQLADRHQVEKSPSTSTFLANCADKPITIGIPFVESGLGQIDTEELLNGSQLAVEQINRQGGIHGRKVQLVKSAYQVEEKQSIINAYQQLFDQEVEAICTNYACYLPEVHDLVASEGIPYLHDASHSGSQKSGRIGNIFQVCASSINYGLGVVRFLQAYQASYPMLLKNRRVAIVTVKWQCIDIGMDELVASLRKLNWQVEVVELEKSTNVFQQAMVQLHNIDPTLIVFASYFTEDILNFYAAFIAQPLNAVLYAIYSPSTLQPHQQLCEGVVWATTTGLASTYAGKQFNQLYQNTFGKAPSFSQASLAFDQVNILANVWRKSDYPRHFKQVTQGIRTLVNHGINGSYFFGNEHQIGLTYPDSTTDLSISQPHLIYQIQQGRNTVIAPSLFAESHFKLPNWFELK</sequence>
<dbReference type="EMBL" id="JACI01000001">
    <property type="protein sequence ID" value="OAQ15058.1"/>
    <property type="molecule type" value="Genomic_DNA"/>
</dbReference>
<dbReference type="Gene3D" id="1.10.10.10">
    <property type="entry name" value="Winged helix-like DNA-binding domain superfamily/Winged helix DNA-binding domain"/>
    <property type="match status" value="1"/>
</dbReference>
<keyword evidence="4" id="KW-0238">DNA-binding</keyword>
<dbReference type="AlphaFoldDB" id="A0A179CZU5"/>
<dbReference type="Pfam" id="PF00196">
    <property type="entry name" value="GerE"/>
    <property type="match status" value="1"/>
</dbReference>
<evidence type="ECO:0000256" key="5">
    <source>
        <dbReference type="ARBA" id="ARBA00023163"/>
    </source>
</evidence>
<dbReference type="SUPFAM" id="SSF53822">
    <property type="entry name" value="Periplasmic binding protein-like I"/>
    <property type="match status" value="1"/>
</dbReference>
<dbReference type="SMART" id="SM00421">
    <property type="entry name" value="HTH_LUXR"/>
    <property type="match status" value="1"/>
</dbReference>
<evidence type="ECO:0000313" key="8">
    <source>
        <dbReference type="Proteomes" id="UP000078358"/>
    </source>
</evidence>
<dbReference type="InterPro" id="IPR028081">
    <property type="entry name" value="Leu-bd"/>
</dbReference>
<dbReference type="GO" id="GO:0006355">
    <property type="term" value="P:regulation of DNA-templated transcription"/>
    <property type="evidence" value="ECO:0007669"/>
    <property type="project" value="InterPro"/>
</dbReference>
<dbReference type="GO" id="GO:0003677">
    <property type="term" value="F:DNA binding"/>
    <property type="evidence" value="ECO:0007669"/>
    <property type="project" value="UniProtKB-KW"/>
</dbReference>
<dbReference type="PROSITE" id="PS00622">
    <property type="entry name" value="HTH_LUXR_1"/>
    <property type="match status" value="1"/>
</dbReference>
<dbReference type="CDD" id="cd06170">
    <property type="entry name" value="LuxR_C_like"/>
    <property type="match status" value="1"/>
</dbReference>
<dbReference type="PATRIC" id="fig|1261658.3.peg.97"/>
<gene>
    <name evidence="7" type="ORF">F480_00485</name>
</gene>
<dbReference type="InterPro" id="IPR000792">
    <property type="entry name" value="Tscrpt_reg_LuxR_C"/>
</dbReference>
<proteinExistence type="inferred from homology"/>
<comment type="caution">
    <text evidence="7">The sequence shown here is derived from an EMBL/GenBank/DDBJ whole genome shotgun (WGS) entry which is preliminary data.</text>
</comment>
<name>A0A179CZU5_BIBTR</name>
<keyword evidence="3" id="KW-0805">Transcription regulation</keyword>
<dbReference type="InterPro" id="IPR028082">
    <property type="entry name" value="Peripla_BP_I"/>
</dbReference>
<dbReference type="Proteomes" id="UP000078358">
    <property type="component" value="Unassembled WGS sequence"/>
</dbReference>
<keyword evidence="5" id="KW-0804">Transcription</keyword>
<evidence type="ECO:0000256" key="3">
    <source>
        <dbReference type="ARBA" id="ARBA00023015"/>
    </source>
</evidence>
<organism evidence="7 8">
    <name type="scientific">Bibersteinia trehalosi Y31</name>
    <dbReference type="NCBI Taxonomy" id="1261658"/>
    <lineage>
        <taxon>Bacteria</taxon>
        <taxon>Pseudomonadati</taxon>
        <taxon>Pseudomonadota</taxon>
        <taxon>Gammaproteobacteria</taxon>
        <taxon>Pasteurellales</taxon>
        <taxon>Pasteurellaceae</taxon>
        <taxon>Bibersteinia</taxon>
    </lineage>
</organism>
<evidence type="ECO:0000256" key="2">
    <source>
        <dbReference type="ARBA" id="ARBA00022729"/>
    </source>
</evidence>
<accession>A0A179CZU5</accession>
<evidence type="ECO:0000259" key="6">
    <source>
        <dbReference type="PROSITE" id="PS50043"/>
    </source>
</evidence>
<protein>
    <submittedName>
        <fullName evidence="7">Amino acid ABC transporter</fullName>
    </submittedName>
</protein>
<dbReference type="PROSITE" id="PS50043">
    <property type="entry name" value="HTH_LUXR_2"/>
    <property type="match status" value="1"/>
</dbReference>
<dbReference type="InterPro" id="IPR036388">
    <property type="entry name" value="WH-like_DNA-bd_sf"/>
</dbReference>
<evidence type="ECO:0000256" key="1">
    <source>
        <dbReference type="ARBA" id="ARBA00010062"/>
    </source>
</evidence>
<dbReference type="Gene3D" id="3.40.50.2300">
    <property type="match status" value="2"/>
</dbReference>
<evidence type="ECO:0000313" key="7">
    <source>
        <dbReference type="EMBL" id="OAQ15058.1"/>
    </source>
</evidence>
<keyword evidence="2" id="KW-0732">Signal</keyword>
<evidence type="ECO:0000256" key="4">
    <source>
        <dbReference type="ARBA" id="ARBA00023125"/>
    </source>
</evidence>
<dbReference type="RefSeq" id="WP_064317908.1">
    <property type="nucleotide sequence ID" value="NZ_JACI01000001.1"/>
</dbReference>
<reference evidence="7 8" key="1">
    <citation type="submission" date="2014-01" db="EMBL/GenBank/DDBJ databases">
        <authorList>
            <person name="Zuccon D."/>
        </authorList>
    </citation>
    <scope>NUCLEOTIDE SEQUENCE [LARGE SCALE GENOMIC DNA]</scope>
    <source>
        <strain evidence="7 8">Y31</strain>
    </source>
</reference>
<dbReference type="PRINTS" id="PR00038">
    <property type="entry name" value="HTHLUXR"/>
</dbReference>
<comment type="similarity">
    <text evidence="1">Belongs to the leucine-binding protein family.</text>
</comment>
<dbReference type="SUPFAM" id="SSF46894">
    <property type="entry name" value="C-terminal effector domain of the bipartite response regulators"/>
    <property type="match status" value="1"/>
</dbReference>
<dbReference type="PANTHER" id="PTHR44688:SF16">
    <property type="entry name" value="DNA-BINDING TRANSCRIPTIONAL ACTIVATOR DEVR_DOSR"/>
    <property type="match status" value="1"/>
</dbReference>